<keyword evidence="8" id="KW-1185">Reference proteome</keyword>
<evidence type="ECO:0000259" key="6">
    <source>
        <dbReference type="Pfam" id="PF00082"/>
    </source>
</evidence>
<reference evidence="7" key="1">
    <citation type="submission" date="2021-04" db="EMBL/GenBank/DDBJ databases">
        <title>Pseudonocardia sp. nov., isolated from sandy soil of mangrove forest.</title>
        <authorList>
            <person name="Zan Z."/>
            <person name="Huang R."/>
            <person name="Liu W."/>
        </authorList>
    </citation>
    <scope>NUCLEOTIDE SEQUENCE</scope>
    <source>
        <strain evidence="7">S2-4</strain>
    </source>
</reference>
<evidence type="ECO:0000313" key="8">
    <source>
        <dbReference type="Proteomes" id="UP001165283"/>
    </source>
</evidence>
<evidence type="ECO:0000256" key="4">
    <source>
        <dbReference type="ARBA" id="ARBA00022825"/>
    </source>
</evidence>
<dbReference type="CDD" id="cd00306">
    <property type="entry name" value="Peptidases_S8_S53"/>
    <property type="match status" value="1"/>
</dbReference>
<sequence length="464" mass="49863">MQSGSNGERFGPYSERHTGMCAPVPPAEVEAVMAGVRHLASGDKPYFRGLVGLLQDRRLDGMTQVDLCDPGDDDPNFGVLVMRGELVTRTEAVDERFRELIAGHGPLETKVPAEFEGRITRFTLDVPMAGMVELVRQLRRAGYPASANHVTPLNPWVKGDGGPENTTSRPAPFTRTSERAVTVAVVDTGIARPDRTAKDRLLDVERIEEGQPVPGNIDELQRPGEDVLGFGAAHGTFVAGVLAQASRRDRGEQYDARIQAYRALDVDGIGSEITLGAAMIRAVRDGARVVNLSVGSQTLDDVPPVALQVALEIIDDHVSEHGRGDEVAIVAAAGNYGDRRPCWPAAFKRVVSVGALDDRMQPTVFSSRGATVDCSTVGQGIVSTFVTGRENPAVDTRAADEWRPGGEWALWYGTSFAAPQICGLVAQLCAERPELTPRGAVTEILRNGTRVPDFGKAVRIMPGV</sequence>
<dbReference type="InterPro" id="IPR036852">
    <property type="entry name" value="Peptidase_S8/S53_dom_sf"/>
</dbReference>
<evidence type="ECO:0000313" key="7">
    <source>
        <dbReference type="EMBL" id="MCO1659283.1"/>
    </source>
</evidence>
<dbReference type="Gene3D" id="3.40.50.200">
    <property type="entry name" value="Peptidase S8/S53 domain"/>
    <property type="match status" value="1"/>
</dbReference>
<keyword evidence="2 5" id="KW-0645">Protease</keyword>
<feature type="active site" description="Charge relay system" evidence="5">
    <location>
        <position position="187"/>
    </location>
</feature>
<evidence type="ECO:0000256" key="2">
    <source>
        <dbReference type="ARBA" id="ARBA00022670"/>
    </source>
</evidence>
<feature type="active site" description="Charge relay system" evidence="5">
    <location>
        <position position="415"/>
    </location>
</feature>
<dbReference type="PROSITE" id="PS51892">
    <property type="entry name" value="SUBTILASE"/>
    <property type="match status" value="1"/>
</dbReference>
<dbReference type="PANTHER" id="PTHR43806">
    <property type="entry name" value="PEPTIDASE S8"/>
    <property type="match status" value="1"/>
</dbReference>
<dbReference type="RefSeq" id="WP_252444070.1">
    <property type="nucleotide sequence ID" value="NZ_JAGSOV010000063.1"/>
</dbReference>
<keyword evidence="3 5" id="KW-0378">Hydrolase</keyword>
<feature type="active site" description="Charge relay system" evidence="5">
    <location>
        <position position="234"/>
    </location>
</feature>
<proteinExistence type="inferred from homology"/>
<protein>
    <submittedName>
        <fullName evidence="7">S8/S53 family peptidase</fullName>
    </submittedName>
</protein>
<dbReference type="Proteomes" id="UP001165283">
    <property type="component" value="Unassembled WGS sequence"/>
</dbReference>
<evidence type="ECO:0000256" key="1">
    <source>
        <dbReference type="ARBA" id="ARBA00011073"/>
    </source>
</evidence>
<comment type="caution">
    <text evidence="7">The sequence shown here is derived from an EMBL/GenBank/DDBJ whole genome shotgun (WGS) entry which is preliminary data.</text>
</comment>
<dbReference type="PRINTS" id="PR00723">
    <property type="entry name" value="SUBTILISIN"/>
</dbReference>
<dbReference type="PANTHER" id="PTHR43806:SF11">
    <property type="entry name" value="CEREVISIN-RELATED"/>
    <property type="match status" value="1"/>
</dbReference>
<feature type="domain" description="Peptidase S8/S53" evidence="6">
    <location>
        <begin position="179"/>
        <end position="439"/>
    </location>
</feature>
<name>A0ABT1A8P3_9PSEU</name>
<evidence type="ECO:0000256" key="5">
    <source>
        <dbReference type="PROSITE-ProRule" id="PRU01240"/>
    </source>
</evidence>
<accession>A0ABT1A8P3</accession>
<dbReference type="InterPro" id="IPR000209">
    <property type="entry name" value="Peptidase_S8/S53_dom"/>
</dbReference>
<gene>
    <name evidence="7" type="ORF">KDL28_29845</name>
</gene>
<dbReference type="InterPro" id="IPR015500">
    <property type="entry name" value="Peptidase_S8_subtilisin-rel"/>
</dbReference>
<dbReference type="SUPFAM" id="SSF52743">
    <property type="entry name" value="Subtilisin-like"/>
    <property type="match status" value="1"/>
</dbReference>
<dbReference type="PROSITE" id="PS00138">
    <property type="entry name" value="SUBTILASE_SER"/>
    <property type="match status" value="1"/>
</dbReference>
<dbReference type="InterPro" id="IPR023828">
    <property type="entry name" value="Peptidase_S8_Ser-AS"/>
</dbReference>
<dbReference type="InterPro" id="IPR050131">
    <property type="entry name" value="Peptidase_S8_subtilisin-like"/>
</dbReference>
<evidence type="ECO:0000256" key="3">
    <source>
        <dbReference type="ARBA" id="ARBA00022801"/>
    </source>
</evidence>
<keyword evidence="4 5" id="KW-0720">Serine protease</keyword>
<organism evidence="7 8">
    <name type="scientific">Pseudonocardia humida</name>
    <dbReference type="NCBI Taxonomy" id="2800819"/>
    <lineage>
        <taxon>Bacteria</taxon>
        <taxon>Bacillati</taxon>
        <taxon>Actinomycetota</taxon>
        <taxon>Actinomycetes</taxon>
        <taxon>Pseudonocardiales</taxon>
        <taxon>Pseudonocardiaceae</taxon>
        <taxon>Pseudonocardia</taxon>
    </lineage>
</organism>
<comment type="similarity">
    <text evidence="1 5">Belongs to the peptidase S8 family.</text>
</comment>
<dbReference type="Pfam" id="PF00082">
    <property type="entry name" value="Peptidase_S8"/>
    <property type="match status" value="1"/>
</dbReference>
<dbReference type="EMBL" id="JAGSOV010000063">
    <property type="protein sequence ID" value="MCO1659283.1"/>
    <property type="molecule type" value="Genomic_DNA"/>
</dbReference>